<comment type="caution">
    <text evidence="4">The sequence shown here is derived from an EMBL/GenBank/DDBJ whole genome shotgun (WGS) entry which is preliminary data.</text>
</comment>
<accession>A0AAN8Q156</accession>
<reference evidence="4 5" key="1">
    <citation type="submission" date="2024-01" db="EMBL/GenBank/DDBJ databases">
        <title>The genome of the rayed Mediterranean limpet Patella caerulea (Linnaeus, 1758).</title>
        <authorList>
            <person name="Anh-Thu Weber A."/>
            <person name="Halstead-Nussloch G."/>
        </authorList>
    </citation>
    <scope>NUCLEOTIDE SEQUENCE [LARGE SCALE GENOMIC DNA]</scope>
    <source>
        <strain evidence="4">AATW-2023a</strain>
        <tissue evidence="4">Whole specimen</tissue>
    </source>
</reference>
<sequence>MDDCLSSFATFNPPECLARERQMKDLSQEENLDHSAFLPVRSNDQQFEDNVSNNLIGALSMVGTIHHPDNLVSMEIPFFWCNYCDFNTVLKNELLKHLQLHCFRCKYCSYEVLTRGEVIKHILKCHREKITNELLFCYFVKHQENLNPNPPEETLTSSHGVKRTTEKTSESTSISNDVIKKIKIEKDDDIDFQISANDTFLKNPTTNQLQICKESVMNIDQAIFTSTQQPHENSNPALPSNTIIYDLNNSNSSEMSSNKPDHSSPSVLRSILTKSVLKNVAAQRINNTTGELTPNTNLSPTNNKTSFTPEIIHPHVNVSVKSEIPENPHPVIKIEIDDDSYSNSLGYVPKTVSLGENINNSSMASGNNHSPSHYLSMLKDISSTESDHNSHQSNTSKETTMAPNASCSYNANSRESSPSANVLHLPILRTMLTSSELKLPRHPRKKKNSVSEIVNGDDSSMDSVSDDDIDDADYCPNSSEEDEVSGKTNHRLRKKNKEIVAGFACLNCEHGRGLFKKAKEHLLTKHTHTNLILKDIAKNTFVYICPTRDCNFRDSKFTAFIAHLEWCGVFDLKTMQNVAVGRKIQLLVLITFQSLLKTALIDWLYACSVCAKTFQNLNDAQCHKVQTHPNCFDKKGLFKSYDESGKIVILCMHCLSEIEVTDWPNLSLQDCSQHQNYCSQKNSSNSTTSSHSPSPQIHPYQNTVNPDHTPQLRAILQKSPQLPGNNNNNNRQGGGADEDLPASRMLQWLISEGSRMMHFLKE</sequence>
<dbReference type="SMART" id="SM00355">
    <property type="entry name" value="ZnF_C2H2"/>
    <property type="match status" value="4"/>
</dbReference>
<feature type="region of interest" description="Disordered" evidence="2">
    <location>
        <begin position="436"/>
        <end position="490"/>
    </location>
</feature>
<feature type="region of interest" description="Disordered" evidence="2">
    <location>
        <begin position="682"/>
        <end position="707"/>
    </location>
</feature>
<feature type="region of interest" description="Disordered" evidence="2">
    <location>
        <begin position="148"/>
        <end position="169"/>
    </location>
</feature>
<evidence type="ECO:0000313" key="5">
    <source>
        <dbReference type="Proteomes" id="UP001347796"/>
    </source>
</evidence>
<feature type="region of interest" description="Disordered" evidence="2">
    <location>
        <begin position="719"/>
        <end position="739"/>
    </location>
</feature>
<feature type="domain" description="C2H2-type" evidence="3">
    <location>
        <begin position="605"/>
        <end position="628"/>
    </location>
</feature>
<name>A0AAN8Q156_PATCE</name>
<dbReference type="GO" id="GO:0008270">
    <property type="term" value="F:zinc ion binding"/>
    <property type="evidence" value="ECO:0007669"/>
    <property type="project" value="UniProtKB-KW"/>
</dbReference>
<evidence type="ECO:0000259" key="3">
    <source>
        <dbReference type="PROSITE" id="PS50157"/>
    </source>
</evidence>
<feature type="region of interest" description="Disordered" evidence="2">
    <location>
        <begin position="383"/>
        <end position="419"/>
    </location>
</feature>
<feature type="compositionally biased region" description="Polar residues" evidence="2">
    <location>
        <begin position="391"/>
        <end position="419"/>
    </location>
</feature>
<evidence type="ECO:0000256" key="2">
    <source>
        <dbReference type="SAM" id="MobiDB-lite"/>
    </source>
</evidence>
<dbReference type="AlphaFoldDB" id="A0AAN8Q156"/>
<keyword evidence="1" id="KW-0862">Zinc</keyword>
<protein>
    <recommendedName>
        <fullName evidence="3">C2H2-type domain-containing protein</fullName>
    </recommendedName>
</protein>
<proteinExistence type="predicted"/>
<keyword evidence="1" id="KW-0863">Zinc-finger</keyword>
<keyword evidence="1" id="KW-0479">Metal-binding</keyword>
<evidence type="ECO:0000256" key="1">
    <source>
        <dbReference type="PROSITE-ProRule" id="PRU00042"/>
    </source>
</evidence>
<dbReference type="EMBL" id="JAZGQO010000003">
    <property type="protein sequence ID" value="KAK6188411.1"/>
    <property type="molecule type" value="Genomic_DNA"/>
</dbReference>
<keyword evidence="5" id="KW-1185">Reference proteome</keyword>
<dbReference type="InterPro" id="IPR013087">
    <property type="entry name" value="Znf_C2H2_type"/>
</dbReference>
<organism evidence="4 5">
    <name type="scientific">Patella caerulea</name>
    <name type="common">Rayed Mediterranean limpet</name>
    <dbReference type="NCBI Taxonomy" id="87958"/>
    <lineage>
        <taxon>Eukaryota</taxon>
        <taxon>Metazoa</taxon>
        <taxon>Spiralia</taxon>
        <taxon>Lophotrochozoa</taxon>
        <taxon>Mollusca</taxon>
        <taxon>Gastropoda</taxon>
        <taxon>Patellogastropoda</taxon>
        <taxon>Patelloidea</taxon>
        <taxon>Patellidae</taxon>
        <taxon>Patella</taxon>
    </lineage>
</organism>
<dbReference type="PROSITE" id="PS50157">
    <property type="entry name" value="ZINC_FINGER_C2H2_2"/>
    <property type="match status" value="1"/>
</dbReference>
<feature type="compositionally biased region" description="Low complexity" evidence="2">
    <location>
        <begin position="682"/>
        <end position="695"/>
    </location>
</feature>
<evidence type="ECO:0000313" key="4">
    <source>
        <dbReference type="EMBL" id="KAK6188411.1"/>
    </source>
</evidence>
<feature type="compositionally biased region" description="Acidic residues" evidence="2">
    <location>
        <begin position="464"/>
        <end position="483"/>
    </location>
</feature>
<dbReference type="PROSITE" id="PS00028">
    <property type="entry name" value="ZINC_FINGER_C2H2_1"/>
    <property type="match status" value="2"/>
</dbReference>
<dbReference type="Proteomes" id="UP001347796">
    <property type="component" value="Unassembled WGS sequence"/>
</dbReference>
<gene>
    <name evidence="4" type="ORF">SNE40_004588</name>
</gene>